<sequence>MTKILLVDDSVFMRSWLKKLLSDANFNDFVEAEDGLHAIEMYKSFFPDIVIMDNTMPKLDGIGALKEIMKMDPNAKVIICTALGMESLVIEAIECGAKDFVIKPFFDNLIDRINNVLSTR</sequence>
<protein>
    <submittedName>
        <fullName evidence="3">Two-component system chemotaxis response regulator CheY</fullName>
    </submittedName>
</protein>
<dbReference type="Proteomes" id="UP001232343">
    <property type="component" value="Unassembled WGS sequence"/>
</dbReference>
<dbReference type="InterPro" id="IPR011006">
    <property type="entry name" value="CheY-like_superfamily"/>
</dbReference>
<dbReference type="Gene3D" id="3.40.50.2300">
    <property type="match status" value="1"/>
</dbReference>
<dbReference type="PANTHER" id="PTHR43228">
    <property type="entry name" value="TWO-COMPONENT RESPONSE REGULATOR"/>
    <property type="match status" value="1"/>
</dbReference>
<gene>
    <name evidence="3" type="ORF">J2S14_003210</name>
</gene>
<organism evidence="3 4">
    <name type="scientific">Lederbergia wuyishanensis</name>
    <dbReference type="NCBI Taxonomy" id="1347903"/>
    <lineage>
        <taxon>Bacteria</taxon>
        <taxon>Bacillati</taxon>
        <taxon>Bacillota</taxon>
        <taxon>Bacilli</taxon>
        <taxon>Bacillales</taxon>
        <taxon>Bacillaceae</taxon>
        <taxon>Lederbergia</taxon>
    </lineage>
</organism>
<dbReference type="PROSITE" id="PS50110">
    <property type="entry name" value="RESPONSE_REGULATORY"/>
    <property type="match status" value="1"/>
</dbReference>
<dbReference type="EMBL" id="JAUSUO010000009">
    <property type="protein sequence ID" value="MDQ0344367.1"/>
    <property type="molecule type" value="Genomic_DNA"/>
</dbReference>
<keyword evidence="1" id="KW-0597">Phosphoprotein</keyword>
<evidence type="ECO:0000256" key="1">
    <source>
        <dbReference type="PROSITE-ProRule" id="PRU00169"/>
    </source>
</evidence>
<comment type="caution">
    <text evidence="3">The sequence shown here is derived from an EMBL/GenBank/DDBJ whole genome shotgun (WGS) entry which is preliminary data.</text>
</comment>
<proteinExistence type="predicted"/>
<evidence type="ECO:0000313" key="3">
    <source>
        <dbReference type="EMBL" id="MDQ0344367.1"/>
    </source>
</evidence>
<evidence type="ECO:0000259" key="2">
    <source>
        <dbReference type="PROSITE" id="PS50110"/>
    </source>
</evidence>
<keyword evidence="4" id="KW-1185">Reference proteome</keyword>
<dbReference type="SUPFAM" id="SSF52172">
    <property type="entry name" value="CheY-like"/>
    <property type="match status" value="1"/>
</dbReference>
<dbReference type="RefSeq" id="WP_244682634.1">
    <property type="nucleotide sequence ID" value="NZ_JALIRM010000012.1"/>
</dbReference>
<reference evidence="3 4" key="1">
    <citation type="submission" date="2023-07" db="EMBL/GenBank/DDBJ databases">
        <title>Genomic Encyclopedia of Type Strains, Phase IV (KMG-IV): sequencing the most valuable type-strain genomes for metagenomic binning, comparative biology and taxonomic classification.</title>
        <authorList>
            <person name="Goeker M."/>
        </authorList>
    </citation>
    <scope>NUCLEOTIDE SEQUENCE [LARGE SCALE GENOMIC DNA]</scope>
    <source>
        <strain evidence="3 4">DSM 27848</strain>
    </source>
</reference>
<accession>A0ABU0D7L8</accession>
<dbReference type="InterPro" id="IPR052048">
    <property type="entry name" value="ST_Response_Regulator"/>
</dbReference>
<feature type="domain" description="Response regulatory" evidence="2">
    <location>
        <begin position="3"/>
        <end position="118"/>
    </location>
</feature>
<evidence type="ECO:0000313" key="4">
    <source>
        <dbReference type="Proteomes" id="UP001232343"/>
    </source>
</evidence>
<dbReference type="Pfam" id="PF00072">
    <property type="entry name" value="Response_reg"/>
    <property type="match status" value="1"/>
</dbReference>
<dbReference type="PANTHER" id="PTHR43228:SF1">
    <property type="entry name" value="TWO-COMPONENT RESPONSE REGULATOR ARR22"/>
    <property type="match status" value="1"/>
</dbReference>
<dbReference type="InterPro" id="IPR001789">
    <property type="entry name" value="Sig_transdc_resp-reg_receiver"/>
</dbReference>
<feature type="modified residue" description="4-aspartylphosphate" evidence="1">
    <location>
        <position position="53"/>
    </location>
</feature>
<dbReference type="SMART" id="SM00448">
    <property type="entry name" value="REC"/>
    <property type="match status" value="1"/>
</dbReference>
<name>A0ABU0D7L8_9BACI</name>